<protein>
    <submittedName>
        <fullName evidence="1">Uncharacterized protein</fullName>
    </submittedName>
</protein>
<comment type="caution">
    <text evidence="1">The sequence shown here is derived from an EMBL/GenBank/DDBJ whole genome shotgun (WGS) entry which is preliminary data.</text>
</comment>
<evidence type="ECO:0000313" key="2">
    <source>
        <dbReference type="Proteomes" id="UP000001396"/>
    </source>
</evidence>
<dbReference type="Proteomes" id="UP000001396">
    <property type="component" value="Unassembled WGS sequence"/>
</dbReference>
<name>D3BJF2_HETP5</name>
<dbReference type="GeneID" id="31364157"/>
<sequence>MRKSVHISKVIDIGNGIVKSALRLATEIVWVDEQLADGVRLFQAVVLVGLPALERIVDSPLRHDVSDERAVCTQLIDCFSVSLATAADHSYCTHPTTILSDYNALSDRNTY</sequence>
<dbReference type="InParanoid" id="D3BJF2"/>
<dbReference type="RefSeq" id="XP_020430160.1">
    <property type="nucleotide sequence ID" value="XM_020579485.1"/>
</dbReference>
<organism evidence="1 2">
    <name type="scientific">Heterostelium pallidum (strain ATCC 26659 / Pp 5 / PN500)</name>
    <name type="common">Cellular slime mold</name>
    <name type="synonym">Polysphondylium pallidum</name>
    <dbReference type="NCBI Taxonomy" id="670386"/>
    <lineage>
        <taxon>Eukaryota</taxon>
        <taxon>Amoebozoa</taxon>
        <taxon>Evosea</taxon>
        <taxon>Eumycetozoa</taxon>
        <taxon>Dictyostelia</taxon>
        <taxon>Acytosteliales</taxon>
        <taxon>Acytosteliaceae</taxon>
        <taxon>Heterostelium</taxon>
    </lineage>
</organism>
<proteinExistence type="predicted"/>
<dbReference type="EMBL" id="ADBJ01000038">
    <property type="protein sequence ID" value="EFA78032.1"/>
    <property type="molecule type" value="Genomic_DNA"/>
</dbReference>
<keyword evidence="2" id="KW-1185">Reference proteome</keyword>
<gene>
    <name evidence="1" type="ORF">PPL_08678</name>
</gene>
<reference evidence="1 2" key="1">
    <citation type="journal article" date="2011" name="Genome Res.">
        <title>Phylogeny-wide analysis of social amoeba genomes highlights ancient origins for complex intercellular communication.</title>
        <authorList>
            <person name="Heidel A.J."/>
            <person name="Lawal H.M."/>
            <person name="Felder M."/>
            <person name="Schilde C."/>
            <person name="Helps N.R."/>
            <person name="Tunggal B."/>
            <person name="Rivero F."/>
            <person name="John U."/>
            <person name="Schleicher M."/>
            <person name="Eichinger L."/>
            <person name="Platzer M."/>
            <person name="Noegel A.A."/>
            <person name="Schaap P."/>
            <person name="Gloeckner G."/>
        </authorList>
    </citation>
    <scope>NUCLEOTIDE SEQUENCE [LARGE SCALE GENOMIC DNA]</scope>
    <source>
        <strain evidence="2">ATCC 26659 / Pp 5 / PN500</strain>
    </source>
</reference>
<evidence type="ECO:0000313" key="1">
    <source>
        <dbReference type="EMBL" id="EFA78032.1"/>
    </source>
</evidence>
<accession>D3BJF2</accession>
<dbReference type="AlphaFoldDB" id="D3BJF2"/>